<keyword evidence="9" id="KW-0378">Hydrolase</keyword>
<feature type="transmembrane region" description="Helical" evidence="10">
    <location>
        <begin position="104"/>
        <end position="125"/>
    </location>
</feature>
<protein>
    <recommendedName>
        <fullName evidence="9">Prepilin leader peptidase/N-methyltransferase</fullName>
        <ecNumber evidence="9">2.1.1.-</ecNumber>
        <ecNumber evidence="9">3.4.23.43</ecNumber>
    </recommendedName>
</protein>
<dbReference type="EC" id="2.1.1.-" evidence="9"/>
<keyword evidence="7 10" id="KW-0472">Membrane</keyword>
<evidence type="ECO:0000256" key="4">
    <source>
        <dbReference type="ARBA" id="ARBA00022519"/>
    </source>
</evidence>
<name>A0A1F7Z0T7_9BACT</name>
<dbReference type="InterPro" id="IPR050882">
    <property type="entry name" value="Prepilin_peptidase/N-MTase"/>
</dbReference>
<dbReference type="Proteomes" id="UP000178870">
    <property type="component" value="Unassembled WGS sequence"/>
</dbReference>
<feature type="transmembrane region" description="Helical" evidence="10">
    <location>
        <begin position="190"/>
        <end position="223"/>
    </location>
</feature>
<comment type="similarity">
    <text evidence="2 8">Belongs to the peptidase A24 family.</text>
</comment>
<keyword evidence="9" id="KW-0808">Transferase</keyword>
<keyword evidence="9" id="KW-0511">Multifunctional enzyme</keyword>
<keyword evidence="9" id="KW-0645">Protease</keyword>
<evidence type="ECO:0000256" key="8">
    <source>
        <dbReference type="RuleBase" id="RU003793"/>
    </source>
</evidence>
<dbReference type="InterPro" id="IPR000045">
    <property type="entry name" value="Prepilin_IV_endopep_pep"/>
</dbReference>
<evidence type="ECO:0000259" key="12">
    <source>
        <dbReference type="Pfam" id="PF06750"/>
    </source>
</evidence>
<comment type="catalytic activity">
    <reaction evidence="9">
        <text>Typically cleaves a -Gly-|-Phe- bond to release an N-terminal, basic peptide of 5-8 residues from type IV prepilin, and then N-methylates the new N-terminal amino group, the methyl donor being S-adenosyl-L-methionine.</text>
        <dbReference type="EC" id="3.4.23.43"/>
    </reaction>
</comment>
<comment type="subcellular location">
    <subcellularLocation>
        <location evidence="1">Cell inner membrane</location>
        <topology evidence="1">Multi-pass membrane protein</topology>
    </subcellularLocation>
    <subcellularLocation>
        <location evidence="9">Cell membrane</location>
        <topology evidence="9">Multi-pass membrane protein</topology>
    </subcellularLocation>
</comment>
<evidence type="ECO:0000256" key="6">
    <source>
        <dbReference type="ARBA" id="ARBA00022989"/>
    </source>
</evidence>
<dbReference type="GO" id="GO:0006465">
    <property type="term" value="P:signal peptide processing"/>
    <property type="evidence" value="ECO:0007669"/>
    <property type="project" value="TreeGrafter"/>
</dbReference>
<organism evidence="13 14">
    <name type="scientific">Candidatus Woesebacteria bacterium RIFCSPHIGHO2_01_FULL_44_21</name>
    <dbReference type="NCBI Taxonomy" id="1802503"/>
    <lineage>
        <taxon>Bacteria</taxon>
        <taxon>Candidatus Woeseibacteriota</taxon>
    </lineage>
</organism>
<sequence length="261" mass="28606">MALAFLFLLGAVVGSFVGALTWRWPRKISIRDGRSRCPHCKHVIGWYDNIPILSYLLLRGRCRACGKKIPKRDFFIEVGMALLFPIANSLLPKVGTNIAWSVGLPGWIILLFVFVMTTVLVAIFIIDLEHQYIPDSLVFGLLLLVIGLLAGTSNPMLFSYLAVGLGVSVFLLLLHLLTLGRGMGLGDVKLALALGTILGFPLAVVWMFSSFILGAILGLMLIAVGKAKFKQKIAFGPFMVAGFFMTLVFGFQILDKLFSVQ</sequence>
<dbReference type="Gene3D" id="1.20.120.1220">
    <property type="match status" value="1"/>
</dbReference>
<dbReference type="EC" id="3.4.23.43" evidence="9"/>
<dbReference type="PRINTS" id="PR00864">
    <property type="entry name" value="PREPILNPTASE"/>
</dbReference>
<comment type="caution">
    <text evidence="13">The sequence shown here is derived from an EMBL/GenBank/DDBJ whole genome shotgun (WGS) entry which is preliminary data.</text>
</comment>
<feature type="transmembrane region" description="Helical" evidence="10">
    <location>
        <begin position="132"/>
        <end position="151"/>
    </location>
</feature>
<evidence type="ECO:0000256" key="9">
    <source>
        <dbReference type="RuleBase" id="RU003794"/>
    </source>
</evidence>
<evidence type="ECO:0000259" key="11">
    <source>
        <dbReference type="Pfam" id="PF01478"/>
    </source>
</evidence>
<dbReference type="InterPro" id="IPR014032">
    <property type="entry name" value="Peptidase_A24A_bac"/>
</dbReference>
<feature type="transmembrane region" description="Helical" evidence="10">
    <location>
        <begin position="157"/>
        <end position="178"/>
    </location>
</feature>
<dbReference type="GO" id="GO:0004190">
    <property type="term" value="F:aspartic-type endopeptidase activity"/>
    <property type="evidence" value="ECO:0007669"/>
    <property type="project" value="UniProtKB-EC"/>
</dbReference>
<feature type="domain" description="Prepilin peptidase A24 N-terminal" evidence="12">
    <location>
        <begin position="8"/>
        <end position="86"/>
    </location>
</feature>
<proteinExistence type="inferred from homology"/>
<keyword evidence="9" id="KW-0489">Methyltransferase</keyword>
<gene>
    <name evidence="13" type="ORF">A2803_03020</name>
</gene>
<keyword evidence="4" id="KW-0997">Cell inner membrane</keyword>
<dbReference type="AlphaFoldDB" id="A0A1F7Z0T7"/>
<dbReference type="Pfam" id="PF01478">
    <property type="entry name" value="Peptidase_A24"/>
    <property type="match status" value="1"/>
</dbReference>
<feature type="transmembrane region" description="Helical" evidence="10">
    <location>
        <begin position="235"/>
        <end position="254"/>
    </location>
</feature>
<dbReference type="Pfam" id="PF06750">
    <property type="entry name" value="A24_N_bact"/>
    <property type="match status" value="1"/>
</dbReference>
<evidence type="ECO:0000256" key="7">
    <source>
        <dbReference type="ARBA" id="ARBA00023136"/>
    </source>
</evidence>
<dbReference type="PANTHER" id="PTHR30487:SF0">
    <property type="entry name" value="PREPILIN LEADER PEPTIDASE_N-METHYLTRANSFERASE-RELATED"/>
    <property type="match status" value="1"/>
</dbReference>
<evidence type="ECO:0000256" key="2">
    <source>
        <dbReference type="ARBA" id="ARBA00005801"/>
    </source>
</evidence>
<dbReference type="InterPro" id="IPR010627">
    <property type="entry name" value="Prepilin_pept_A24_N"/>
</dbReference>
<keyword evidence="5 9" id="KW-0812">Transmembrane</keyword>
<keyword evidence="3" id="KW-1003">Cell membrane</keyword>
<evidence type="ECO:0000256" key="10">
    <source>
        <dbReference type="SAM" id="Phobius"/>
    </source>
</evidence>
<evidence type="ECO:0000256" key="1">
    <source>
        <dbReference type="ARBA" id="ARBA00004429"/>
    </source>
</evidence>
<keyword evidence="6 10" id="KW-1133">Transmembrane helix</keyword>
<feature type="domain" description="Prepilin type IV endopeptidase peptidase" evidence="11">
    <location>
        <begin position="115"/>
        <end position="219"/>
    </location>
</feature>
<accession>A0A1F7Z0T7</accession>
<comment type="function">
    <text evidence="9">Plays an essential role in type IV pili and type II pseudopili formation by proteolytically removing the leader sequence from substrate proteins and subsequently monomethylating the alpha-amino group of the newly exposed N-terminal phenylalanine.</text>
</comment>
<reference evidence="13 14" key="1">
    <citation type="journal article" date="2016" name="Nat. Commun.">
        <title>Thousands of microbial genomes shed light on interconnected biogeochemical processes in an aquifer system.</title>
        <authorList>
            <person name="Anantharaman K."/>
            <person name="Brown C.T."/>
            <person name="Hug L.A."/>
            <person name="Sharon I."/>
            <person name="Castelle C.J."/>
            <person name="Probst A.J."/>
            <person name="Thomas B.C."/>
            <person name="Singh A."/>
            <person name="Wilkins M.J."/>
            <person name="Karaoz U."/>
            <person name="Brodie E.L."/>
            <person name="Williams K.H."/>
            <person name="Hubbard S.S."/>
            <person name="Banfield J.F."/>
        </authorList>
    </citation>
    <scope>NUCLEOTIDE SEQUENCE [LARGE SCALE GENOMIC DNA]</scope>
</reference>
<dbReference type="GO" id="GO:0032259">
    <property type="term" value="P:methylation"/>
    <property type="evidence" value="ECO:0007669"/>
    <property type="project" value="UniProtKB-KW"/>
</dbReference>
<dbReference type="PANTHER" id="PTHR30487">
    <property type="entry name" value="TYPE 4 PREPILIN-LIKE PROTEINS LEADER PEPTIDE-PROCESSING ENZYME"/>
    <property type="match status" value="1"/>
</dbReference>
<evidence type="ECO:0000313" key="13">
    <source>
        <dbReference type="EMBL" id="OGM33064.1"/>
    </source>
</evidence>
<evidence type="ECO:0000313" key="14">
    <source>
        <dbReference type="Proteomes" id="UP000178870"/>
    </source>
</evidence>
<feature type="transmembrane region" description="Helical" evidence="10">
    <location>
        <begin position="74"/>
        <end position="92"/>
    </location>
</feature>
<evidence type="ECO:0000256" key="3">
    <source>
        <dbReference type="ARBA" id="ARBA00022475"/>
    </source>
</evidence>
<dbReference type="GO" id="GO:0005886">
    <property type="term" value="C:plasma membrane"/>
    <property type="evidence" value="ECO:0007669"/>
    <property type="project" value="UniProtKB-SubCell"/>
</dbReference>
<dbReference type="GO" id="GO:0008168">
    <property type="term" value="F:methyltransferase activity"/>
    <property type="evidence" value="ECO:0007669"/>
    <property type="project" value="UniProtKB-KW"/>
</dbReference>
<evidence type="ECO:0000256" key="5">
    <source>
        <dbReference type="ARBA" id="ARBA00022692"/>
    </source>
</evidence>
<dbReference type="EMBL" id="MGGP01000009">
    <property type="protein sequence ID" value="OGM33064.1"/>
    <property type="molecule type" value="Genomic_DNA"/>
</dbReference>